<feature type="compositionally biased region" description="Basic and acidic residues" evidence="1">
    <location>
        <begin position="86"/>
        <end position="102"/>
    </location>
</feature>
<feature type="compositionally biased region" description="Polar residues" evidence="1">
    <location>
        <begin position="71"/>
        <end position="83"/>
    </location>
</feature>
<dbReference type="AlphaFoldDB" id="A0AAV6YWE6"/>
<dbReference type="EMBL" id="WNYA01024112">
    <property type="protein sequence ID" value="KAG8538078.1"/>
    <property type="molecule type" value="Genomic_DNA"/>
</dbReference>
<accession>A0AAV6YWE6</accession>
<proteinExistence type="predicted"/>
<reference evidence="2" key="1">
    <citation type="thesis" date="2020" institute="ProQuest LLC" country="789 East Eisenhower Parkway, Ann Arbor, MI, USA">
        <title>Comparative Genomics and Chromosome Evolution.</title>
        <authorList>
            <person name="Mudd A.B."/>
        </authorList>
    </citation>
    <scope>NUCLEOTIDE SEQUENCE</scope>
    <source>
        <strain evidence="2">237g6f4</strain>
        <tissue evidence="2">Blood</tissue>
    </source>
</reference>
<evidence type="ECO:0000313" key="2">
    <source>
        <dbReference type="EMBL" id="KAG8538078.1"/>
    </source>
</evidence>
<gene>
    <name evidence="2" type="ORF">GDO81_023335</name>
</gene>
<evidence type="ECO:0000313" key="3">
    <source>
        <dbReference type="Proteomes" id="UP000824782"/>
    </source>
</evidence>
<dbReference type="Proteomes" id="UP000824782">
    <property type="component" value="Unassembled WGS sequence"/>
</dbReference>
<evidence type="ECO:0000256" key="1">
    <source>
        <dbReference type="SAM" id="MobiDB-lite"/>
    </source>
</evidence>
<name>A0AAV6YWE6_ENGPU</name>
<sequence>MYSAGHEHGRNIKPLFIRPVCNLVCFWSDKYKKKCWCGVPHDEEDEVELDDGTWKKDVKMTPIEEKGMENSYDQISLQKSQPGYNAEEKSYTNTDMEKECRM</sequence>
<keyword evidence="3" id="KW-1185">Reference proteome</keyword>
<protein>
    <submittedName>
        <fullName evidence="2">Uncharacterized protein</fullName>
    </submittedName>
</protein>
<organism evidence="2 3">
    <name type="scientific">Engystomops pustulosus</name>
    <name type="common">Tungara frog</name>
    <name type="synonym">Physalaemus pustulosus</name>
    <dbReference type="NCBI Taxonomy" id="76066"/>
    <lineage>
        <taxon>Eukaryota</taxon>
        <taxon>Metazoa</taxon>
        <taxon>Chordata</taxon>
        <taxon>Craniata</taxon>
        <taxon>Vertebrata</taxon>
        <taxon>Euteleostomi</taxon>
        <taxon>Amphibia</taxon>
        <taxon>Batrachia</taxon>
        <taxon>Anura</taxon>
        <taxon>Neobatrachia</taxon>
        <taxon>Hyloidea</taxon>
        <taxon>Leptodactylidae</taxon>
        <taxon>Leiuperinae</taxon>
        <taxon>Engystomops</taxon>
    </lineage>
</organism>
<feature type="region of interest" description="Disordered" evidence="1">
    <location>
        <begin position="67"/>
        <end position="102"/>
    </location>
</feature>
<comment type="caution">
    <text evidence="2">The sequence shown here is derived from an EMBL/GenBank/DDBJ whole genome shotgun (WGS) entry which is preliminary data.</text>
</comment>